<dbReference type="EMBL" id="LT960614">
    <property type="protein sequence ID" value="SON54591.1"/>
    <property type="molecule type" value="Genomic_DNA"/>
</dbReference>
<feature type="binding site" evidence="2">
    <location>
        <position position="162"/>
    </location>
    <ligand>
        <name>Mn(2+)</name>
        <dbReference type="ChEBI" id="CHEBI:29035"/>
        <label>2</label>
    </ligand>
</feature>
<dbReference type="InterPro" id="IPR036264">
    <property type="entry name" value="Bact_exopeptidase_dim_dom"/>
</dbReference>
<feature type="binding site" evidence="2">
    <location>
        <position position="103"/>
    </location>
    <ligand>
        <name>Mn(2+)</name>
        <dbReference type="ChEBI" id="CHEBI:29035"/>
        <label>2</label>
    </ligand>
</feature>
<dbReference type="KEGG" id="hdi:HDIA_1050"/>
<dbReference type="InterPro" id="IPR002933">
    <property type="entry name" value="Peptidase_M20"/>
</dbReference>
<dbReference type="SUPFAM" id="SSF55031">
    <property type="entry name" value="Bacterial exopeptidase dimerisation domain"/>
    <property type="match status" value="1"/>
</dbReference>
<dbReference type="CDD" id="cd05666">
    <property type="entry name" value="M20_Acy1-like"/>
    <property type="match status" value="1"/>
</dbReference>
<keyword evidence="2" id="KW-0479">Metal-binding</keyword>
<comment type="cofactor">
    <cofactor evidence="2">
        <name>Mn(2+)</name>
        <dbReference type="ChEBI" id="CHEBI:29035"/>
    </cofactor>
    <text evidence="2">The Mn(2+) ion enhances activity.</text>
</comment>
<dbReference type="Gene3D" id="3.30.70.360">
    <property type="match status" value="1"/>
</dbReference>
<evidence type="ECO:0000313" key="5">
    <source>
        <dbReference type="Proteomes" id="UP000223606"/>
    </source>
</evidence>
<dbReference type="InterPro" id="IPR011650">
    <property type="entry name" value="Peptidase_M20_dimer"/>
</dbReference>
<organism evidence="4 5">
    <name type="scientific">Hartmannibacter diazotrophicus</name>
    <dbReference type="NCBI Taxonomy" id="1482074"/>
    <lineage>
        <taxon>Bacteria</taxon>
        <taxon>Pseudomonadati</taxon>
        <taxon>Pseudomonadota</taxon>
        <taxon>Alphaproteobacteria</taxon>
        <taxon>Hyphomicrobiales</taxon>
        <taxon>Pleomorphomonadaceae</taxon>
        <taxon>Hartmannibacter</taxon>
    </lineage>
</organism>
<evidence type="ECO:0000259" key="3">
    <source>
        <dbReference type="Pfam" id="PF07687"/>
    </source>
</evidence>
<keyword evidence="5" id="KW-1185">Reference proteome</keyword>
<feature type="binding site" evidence="2">
    <location>
        <position position="358"/>
    </location>
    <ligand>
        <name>Mn(2+)</name>
        <dbReference type="ChEBI" id="CHEBI:29035"/>
        <label>2</label>
    </ligand>
</feature>
<dbReference type="OrthoDB" id="9777385at2"/>
<evidence type="ECO:0000313" key="4">
    <source>
        <dbReference type="EMBL" id="SON54591.1"/>
    </source>
</evidence>
<name>A0A2C9D493_9HYPH</name>
<keyword evidence="2" id="KW-0464">Manganese</keyword>
<proteinExistence type="predicted"/>
<dbReference type="EC" id="3.-.-.-" evidence="4"/>
<dbReference type="PIRSF" id="PIRSF005962">
    <property type="entry name" value="Pept_M20D_amidohydro"/>
    <property type="match status" value="1"/>
</dbReference>
<feature type="binding site" evidence="2">
    <location>
        <position position="136"/>
    </location>
    <ligand>
        <name>Mn(2+)</name>
        <dbReference type="ChEBI" id="CHEBI:29035"/>
        <label>2</label>
    </ligand>
</feature>
<sequence>MNKLVEIKDLLPALVELRRDFHRHPELGFKEHRTAARVADELRALGLEVTTGVGGTGVVGVLRNGSSDRAVGLRADMDALPIVEATGLPYASQTPGVFHGCGHDGHTTMLLGTARHLARTKRFDGTVIFIFQPAEEGLGGGKAMVEDGLFERFPMNEVYALHNWPDLPAGTAATMPGPFMAAADVLEISVKGKGGHAAMPHETPDAILAASQLVAALHTLVSRRIHPADSAVLSISTISGGMTNNVLPGRVDLTGTVRTFDPAVQARIEQSIRSVAAGIGIATETTIDVEYRRGYPPTVNDPTCAEWMLEAAGVAGLKAELATKPSFGAEDFSYLLEHCPGAYLWLGQGRTDDEPPLHHASYDFNDDVIGDGIAVFTKIVEGRLSASD</sequence>
<reference evidence="5" key="1">
    <citation type="submission" date="2017-09" db="EMBL/GenBank/DDBJ databases">
        <title>Genome sequence of Nannocystis excedens DSM 71.</title>
        <authorList>
            <person name="Blom J."/>
        </authorList>
    </citation>
    <scope>NUCLEOTIDE SEQUENCE [LARGE SCALE GENOMIC DNA]</scope>
    <source>
        <strain evidence="5">type strain: E19</strain>
    </source>
</reference>
<dbReference type="NCBIfam" id="TIGR01891">
    <property type="entry name" value="amidohydrolases"/>
    <property type="match status" value="1"/>
</dbReference>
<dbReference type="GO" id="GO:0050118">
    <property type="term" value="F:N-acetyldiaminopimelate deacetylase activity"/>
    <property type="evidence" value="ECO:0007669"/>
    <property type="project" value="UniProtKB-ARBA"/>
</dbReference>
<keyword evidence="1 4" id="KW-0378">Hydrolase</keyword>
<dbReference type="Proteomes" id="UP000223606">
    <property type="component" value="Chromosome 1"/>
</dbReference>
<dbReference type="InterPro" id="IPR017439">
    <property type="entry name" value="Amidohydrolase"/>
</dbReference>
<evidence type="ECO:0000256" key="2">
    <source>
        <dbReference type="PIRSR" id="PIRSR005962-1"/>
    </source>
</evidence>
<evidence type="ECO:0000256" key="1">
    <source>
        <dbReference type="ARBA" id="ARBA00022801"/>
    </source>
</evidence>
<dbReference type="Pfam" id="PF07687">
    <property type="entry name" value="M20_dimer"/>
    <property type="match status" value="1"/>
</dbReference>
<dbReference type="Pfam" id="PF01546">
    <property type="entry name" value="Peptidase_M20"/>
    <property type="match status" value="1"/>
</dbReference>
<dbReference type="GO" id="GO:0019877">
    <property type="term" value="P:diaminopimelate biosynthetic process"/>
    <property type="evidence" value="ECO:0007669"/>
    <property type="project" value="UniProtKB-ARBA"/>
</dbReference>
<accession>A0A2C9D493</accession>
<feature type="binding site" evidence="2">
    <location>
        <position position="101"/>
    </location>
    <ligand>
        <name>Mn(2+)</name>
        <dbReference type="ChEBI" id="CHEBI:29035"/>
        <label>2</label>
    </ligand>
</feature>
<dbReference type="RefSeq" id="WP_099555038.1">
    <property type="nucleotide sequence ID" value="NZ_LT960614.1"/>
</dbReference>
<dbReference type="PANTHER" id="PTHR11014">
    <property type="entry name" value="PEPTIDASE M20 FAMILY MEMBER"/>
    <property type="match status" value="1"/>
</dbReference>
<dbReference type="FunFam" id="3.30.70.360:FF:000001">
    <property type="entry name" value="N-acetyldiaminopimelate deacetylase"/>
    <property type="match status" value="1"/>
</dbReference>
<gene>
    <name evidence="4" type="primary">yxeP</name>
    <name evidence="4" type="ORF">HDIA_1050</name>
</gene>
<dbReference type="PANTHER" id="PTHR11014:SF63">
    <property type="entry name" value="METALLOPEPTIDASE, PUTATIVE (AFU_ORTHOLOGUE AFUA_6G09600)-RELATED"/>
    <property type="match status" value="1"/>
</dbReference>
<dbReference type="AlphaFoldDB" id="A0A2C9D493"/>
<dbReference type="GO" id="GO:0046872">
    <property type="term" value="F:metal ion binding"/>
    <property type="evidence" value="ECO:0007669"/>
    <property type="project" value="UniProtKB-KW"/>
</dbReference>
<protein>
    <submittedName>
        <fullName evidence="4">Putative hydrolase YxeP</fullName>
        <ecNumber evidence="4">3.-.-.-</ecNumber>
    </submittedName>
</protein>
<dbReference type="Gene3D" id="3.40.630.10">
    <property type="entry name" value="Zn peptidases"/>
    <property type="match status" value="1"/>
</dbReference>
<feature type="domain" description="Peptidase M20 dimerisation" evidence="3">
    <location>
        <begin position="187"/>
        <end position="275"/>
    </location>
</feature>
<dbReference type="SUPFAM" id="SSF53187">
    <property type="entry name" value="Zn-dependent exopeptidases"/>
    <property type="match status" value="1"/>
</dbReference>